<dbReference type="PROSITE" id="PS00107">
    <property type="entry name" value="PROTEIN_KINASE_ATP"/>
    <property type="match status" value="1"/>
</dbReference>
<feature type="region of interest" description="Disordered" evidence="7">
    <location>
        <begin position="1"/>
        <end position="26"/>
    </location>
</feature>
<accession>A0AAN9HSC7</accession>
<dbReference type="GO" id="GO:0008353">
    <property type="term" value="F:RNA polymerase II CTD heptapeptide repeat kinase activity"/>
    <property type="evidence" value="ECO:0007669"/>
    <property type="project" value="TreeGrafter"/>
</dbReference>
<evidence type="ECO:0000313" key="10">
    <source>
        <dbReference type="Proteomes" id="UP001372338"/>
    </source>
</evidence>
<dbReference type="PANTHER" id="PTHR24056:SF221">
    <property type="entry name" value="OS02G0304500 PROTEIN"/>
    <property type="match status" value="1"/>
</dbReference>
<dbReference type="SMART" id="SM00220">
    <property type="entry name" value="S_TKc"/>
    <property type="match status" value="1"/>
</dbReference>
<protein>
    <recommendedName>
        <fullName evidence="8">Protein kinase domain-containing protein</fullName>
    </recommendedName>
</protein>
<sequence>MGNGNSRNRNINEYRNNRPIRQKNYSKQVQVQVQAQQEIKKKSVSMRDPKITTTTSAADHENVELVGKEKGDVGIGRDDDDDDDKNHEFENASKRYEDKKKKKKVKIASYELVHGWPKWLVDNIPKSVLDTLVSKSADSYEKLDKVGHGTYSNVYKARDKDSGKIVALKKVRFDTSDSESIKFMAREIMILQMLDHPNVIKLEGIATSRMQYSLYLVFDYMPSDLHRIISRHGESLTEPQIKCYMQQLLLGLKHCEERGVMHRDIKPSNLLIDKRGMLKIADFGLSNSFDINPKGPLTNRVVTLWYRAPELLLGSTDYGYGIDLWSAGCLLAEMFVGRPIMPGRTEIEQLHMIFKLCGSPSEDYWLKMNLMPSYLPPQHYQAKYDEYFKGFPPSSLDLLTILLNLDPACRGTAASALESNFFTSSPLACEPSALPVIYRDEDEASQIKRRKRHKSLKKRQVSQTSKTRARLSEKNQTDDQSKRDSESSKKMSLGKNKEQKETGNSTSSTSSLFVYERSMNASISPVFLSRGRKSPKTEGHPNALKNIKNYALLQASVIDMIKRNEENGQIRKSISMLDFRLDPEKLSTLYGSNKKLGHEI</sequence>
<comment type="similarity">
    <text evidence="1">Belongs to the protein kinase superfamily. CMGC Ser/Thr protein kinase family. CDC2/CDKX subfamily.</text>
</comment>
<dbReference type="SUPFAM" id="SSF56112">
    <property type="entry name" value="Protein kinase-like (PK-like)"/>
    <property type="match status" value="1"/>
</dbReference>
<dbReference type="InterPro" id="IPR000719">
    <property type="entry name" value="Prot_kinase_dom"/>
</dbReference>
<dbReference type="EMBL" id="JAYWIO010000008">
    <property type="protein sequence ID" value="KAK7247514.1"/>
    <property type="molecule type" value="Genomic_DNA"/>
</dbReference>
<dbReference type="GO" id="GO:0000307">
    <property type="term" value="C:cyclin-dependent protein kinase holoenzyme complex"/>
    <property type="evidence" value="ECO:0007669"/>
    <property type="project" value="TreeGrafter"/>
</dbReference>
<dbReference type="Gene3D" id="1.10.510.10">
    <property type="entry name" value="Transferase(Phosphotransferase) domain 1"/>
    <property type="match status" value="1"/>
</dbReference>
<evidence type="ECO:0000313" key="9">
    <source>
        <dbReference type="EMBL" id="KAK7247514.1"/>
    </source>
</evidence>
<dbReference type="InterPro" id="IPR017441">
    <property type="entry name" value="Protein_kinase_ATP_BS"/>
</dbReference>
<feature type="binding site" evidence="6">
    <location>
        <position position="169"/>
    </location>
    <ligand>
        <name>ATP</name>
        <dbReference type="ChEBI" id="CHEBI:30616"/>
    </ligand>
</feature>
<dbReference type="Pfam" id="PF00069">
    <property type="entry name" value="Pkinase"/>
    <property type="match status" value="1"/>
</dbReference>
<evidence type="ECO:0000256" key="6">
    <source>
        <dbReference type="PROSITE-ProRule" id="PRU10141"/>
    </source>
</evidence>
<feature type="compositionally biased region" description="Basic and acidic residues" evidence="7">
    <location>
        <begin position="38"/>
        <end position="50"/>
    </location>
</feature>
<name>A0AAN9HSC7_CROPI</name>
<feature type="compositionally biased region" description="Basic residues" evidence="7">
    <location>
        <begin position="447"/>
        <end position="460"/>
    </location>
</feature>
<dbReference type="InterPro" id="IPR011009">
    <property type="entry name" value="Kinase-like_dom_sf"/>
</dbReference>
<evidence type="ECO:0000256" key="3">
    <source>
        <dbReference type="ARBA" id="ARBA00022741"/>
    </source>
</evidence>
<dbReference type="GO" id="GO:0005524">
    <property type="term" value="F:ATP binding"/>
    <property type="evidence" value="ECO:0007669"/>
    <property type="project" value="UniProtKB-UniRule"/>
</dbReference>
<dbReference type="GO" id="GO:0032968">
    <property type="term" value="P:positive regulation of transcription elongation by RNA polymerase II"/>
    <property type="evidence" value="ECO:0007669"/>
    <property type="project" value="TreeGrafter"/>
</dbReference>
<dbReference type="FunFam" id="1.10.510.10:FF:000620">
    <property type="entry name" value="Putative serine/threonine-protein kinase"/>
    <property type="match status" value="1"/>
</dbReference>
<gene>
    <name evidence="9" type="ORF">RIF29_42397</name>
</gene>
<evidence type="ECO:0000256" key="5">
    <source>
        <dbReference type="ARBA" id="ARBA00022840"/>
    </source>
</evidence>
<feature type="domain" description="Protein kinase" evidence="8">
    <location>
        <begin position="140"/>
        <end position="422"/>
    </location>
</feature>
<feature type="region of interest" description="Disordered" evidence="7">
    <location>
        <begin position="445"/>
        <end position="509"/>
    </location>
</feature>
<evidence type="ECO:0000256" key="1">
    <source>
        <dbReference type="ARBA" id="ARBA00006485"/>
    </source>
</evidence>
<dbReference type="Gene3D" id="3.30.200.20">
    <property type="entry name" value="Phosphorylase Kinase, domain 1"/>
    <property type="match status" value="1"/>
</dbReference>
<feature type="compositionally biased region" description="Basic and acidic residues" evidence="7">
    <location>
        <begin position="470"/>
        <end position="501"/>
    </location>
</feature>
<evidence type="ECO:0000256" key="7">
    <source>
        <dbReference type="SAM" id="MobiDB-lite"/>
    </source>
</evidence>
<dbReference type="InterPro" id="IPR050108">
    <property type="entry name" value="CDK"/>
</dbReference>
<dbReference type="PROSITE" id="PS50011">
    <property type="entry name" value="PROTEIN_KINASE_DOM"/>
    <property type="match status" value="1"/>
</dbReference>
<reference evidence="9 10" key="1">
    <citation type="submission" date="2024-01" db="EMBL/GenBank/DDBJ databases">
        <title>The genomes of 5 underutilized Papilionoideae crops provide insights into root nodulation and disease resistanc.</title>
        <authorList>
            <person name="Yuan L."/>
        </authorList>
    </citation>
    <scope>NUCLEOTIDE SEQUENCE [LARGE SCALE GENOMIC DNA]</scope>
    <source>
        <strain evidence="9">ZHUSHIDOU_FW_LH</strain>
        <tissue evidence="9">Leaf</tissue>
    </source>
</reference>
<organism evidence="9 10">
    <name type="scientific">Crotalaria pallida</name>
    <name type="common">Smooth rattlebox</name>
    <name type="synonym">Crotalaria striata</name>
    <dbReference type="NCBI Taxonomy" id="3830"/>
    <lineage>
        <taxon>Eukaryota</taxon>
        <taxon>Viridiplantae</taxon>
        <taxon>Streptophyta</taxon>
        <taxon>Embryophyta</taxon>
        <taxon>Tracheophyta</taxon>
        <taxon>Spermatophyta</taxon>
        <taxon>Magnoliopsida</taxon>
        <taxon>eudicotyledons</taxon>
        <taxon>Gunneridae</taxon>
        <taxon>Pentapetalae</taxon>
        <taxon>rosids</taxon>
        <taxon>fabids</taxon>
        <taxon>Fabales</taxon>
        <taxon>Fabaceae</taxon>
        <taxon>Papilionoideae</taxon>
        <taxon>50 kb inversion clade</taxon>
        <taxon>genistoids sensu lato</taxon>
        <taxon>core genistoids</taxon>
        <taxon>Crotalarieae</taxon>
        <taxon>Crotalaria</taxon>
    </lineage>
</organism>
<comment type="caution">
    <text evidence="9">The sequence shown here is derived from an EMBL/GenBank/DDBJ whole genome shotgun (WGS) entry which is preliminary data.</text>
</comment>
<dbReference type="FunFam" id="3.30.200.20:FF:000021">
    <property type="entry name" value="probable serine/threonine-protein kinase At1g54610"/>
    <property type="match status" value="1"/>
</dbReference>
<dbReference type="GO" id="GO:0005634">
    <property type="term" value="C:nucleus"/>
    <property type="evidence" value="ECO:0007669"/>
    <property type="project" value="TreeGrafter"/>
</dbReference>
<dbReference type="InterPro" id="IPR008271">
    <property type="entry name" value="Ser/Thr_kinase_AS"/>
</dbReference>
<keyword evidence="2" id="KW-0808">Transferase</keyword>
<keyword evidence="10" id="KW-1185">Reference proteome</keyword>
<feature type="region of interest" description="Disordered" evidence="7">
    <location>
        <begin position="38"/>
        <end position="91"/>
    </location>
</feature>
<dbReference type="PROSITE" id="PS00108">
    <property type="entry name" value="PROTEIN_KINASE_ST"/>
    <property type="match status" value="1"/>
</dbReference>
<dbReference type="AlphaFoldDB" id="A0AAN9HSC7"/>
<evidence type="ECO:0000256" key="4">
    <source>
        <dbReference type="ARBA" id="ARBA00022777"/>
    </source>
</evidence>
<keyword evidence="3 6" id="KW-0547">Nucleotide-binding</keyword>
<dbReference type="Proteomes" id="UP001372338">
    <property type="component" value="Unassembled WGS sequence"/>
</dbReference>
<evidence type="ECO:0000259" key="8">
    <source>
        <dbReference type="PROSITE" id="PS50011"/>
    </source>
</evidence>
<feature type="compositionally biased region" description="Basic and acidic residues" evidence="7">
    <location>
        <begin position="58"/>
        <end position="77"/>
    </location>
</feature>
<keyword evidence="4" id="KW-0418">Kinase</keyword>
<keyword evidence="5 6" id="KW-0067">ATP-binding</keyword>
<evidence type="ECO:0000256" key="2">
    <source>
        <dbReference type="ARBA" id="ARBA00022679"/>
    </source>
</evidence>
<proteinExistence type="inferred from homology"/>
<dbReference type="PANTHER" id="PTHR24056">
    <property type="entry name" value="CELL DIVISION PROTEIN KINASE"/>
    <property type="match status" value="1"/>
</dbReference>